<accession>A0A370WRY5</accession>
<dbReference type="Proteomes" id="UP000254258">
    <property type="component" value="Unassembled WGS sequence"/>
</dbReference>
<sequence>MSGMPAGGSGWACDFGQRAVAIDRYVGSAIPEADHVQQNIQPRGASPLGENISPYNGDSTTDIQWPRSDVVRTHTGA</sequence>
<feature type="compositionally biased region" description="Polar residues" evidence="1">
    <location>
        <begin position="53"/>
        <end position="63"/>
    </location>
</feature>
<evidence type="ECO:0000256" key="1">
    <source>
        <dbReference type="SAM" id="MobiDB-lite"/>
    </source>
</evidence>
<protein>
    <submittedName>
        <fullName evidence="2">Uncharacterized protein</fullName>
    </submittedName>
</protein>
<evidence type="ECO:0000313" key="3">
    <source>
        <dbReference type="Proteomes" id="UP000254258"/>
    </source>
</evidence>
<feature type="region of interest" description="Disordered" evidence="1">
    <location>
        <begin position="36"/>
        <end position="77"/>
    </location>
</feature>
<dbReference type="EMBL" id="QRBE01000020">
    <property type="protein sequence ID" value="RDS78882.1"/>
    <property type="molecule type" value="Genomic_DNA"/>
</dbReference>
<organism evidence="2 3">
    <name type="scientific">Dyella monticola</name>
    <dbReference type="NCBI Taxonomy" id="1927958"/>
    <lineage>
        <taxon>Bacteria</taxon>
        <taxon>Pseudomonadati</taxon>
        <taxon>Pseudomonadota</taxon>
        <taxon>Gammaproteobacteria</taxon>
        <taxon>Lysobacterales</taxon>
        <taxon>Rhodanobacteraceae</taxon>
        <taxon>Dyella</taxon>
    </lineage>
</organism>
<keyword evidence="3" id="KW-1185">Reference proteome</keyword>
<dbReference type="AlphaFoldDB" id="A0A370WRY5"/>
<name>A0A370WRY5_9GAMM</name>
<evidence type="ECO:0000313" key="2">
    <source>
        <dbReference type="EMBL" id="RDS78882.1"/>
    </source>
</evidence>
<reference evidence="2 3" key="1">
    <citation type="submission" date="2018-07" db="EMBL/GenBank/DDBJ databases">
        <title>Dyella monticola sp. nov. and Dyella psychrodurans sp. nov. isolated from monsoon evergreen broad-leaved forest soil of Dinghu Mountain, China.</title>
        <authorList>
            <person name="Gao Z."/>
            <person name="Qiu L."/>
        </authorList>
    </citation>
    <scope>NUCLEOTIDE SEQUENCE [LARGE SCALE GENOMIC DNA]</scope>
    <source>
        <strain evidence="2 3">4G-K06</strain>
    </source>
</reference>
<comment type="caution">
    <text evidence="2">The sequence shown here is derived from an EMBL/GenBank/DDBJ whole genome shotgun (WGS) entry which is preliminary data.</text>
</comment>
<proteinExistence type="predicted"/>
<gene>
    <name evidence="2" type="ORF">DWU98_20385</name>
</gene>